<organism evidence="2">
    <name type="scientific">Anguilla anguilla</name>
    <name type="common">European freshwater eel</name>
    <name type="synonym">Muraena anguilla</name>
    <dbReference type="NCBI Taxonomy" id="7936"/>
    <lineage>
        <taxon>Eukaryota</taxon>
        <taxon>Metazoa</taxon>
        <taxon>Chordata</taxon>
        <taxon>Craniata</taxon>
        <taxon>Vertebrata</taxon>
        <taxon>Euteleostomi</taxon>
        <taxon>Actinopterygii</taxon>
        <taxon>Neopterygii</taxon>
        <taxon>Teleostei</taxon>
        <taxon>Anguilliformes</taxon>
        <taxon>Anguillidae</taxon>
        <taxon>Anguilla</taxon>
    </lineage>
</organism>
<feature type="region of interest" description="Disordered" evidence="1">
    <location>
        <begin position="1"/>
        <end position="26"/>
    </location>
</feature>
<dbReference type="AlphaFoldDB" id="A0A0E9VQ36"/>
<proteinExistence type="predicted"/>
<feature type="compositionally biased region" description="Low complexity" evidence="1">
    <location>
        <begin position="13"/>
        <end position="26"/>
    </location>
</feature>
<sequence length="26" mass="2994">MTSFSPTQETQRPWLPTWLPTTTSSI</sequence>
<protein>
    <submittedName>
        <fullName evidence="2">Uncharacterized protein</fullName>
    </submittedName>
</protein>
<evidence type="ECO:0000256" key="1">
    <source>
        <dbReference type="SAM" id="MobiDB-lite"/>
    </source>
</evidence>
<feature type="compositionally biased region" description="Polar residues" evidence="1">
    <location>
        <begin position="1"/>
        <end position="11"/>
    </location>
</feature>
<reference evidence="2" key="1">
    <citation type="submission" date="2014-11" db="EMBL/GenBank/DDBJ databases">
        <authorList>
            <person name="Amaro Gonzalez C."/>
        </authorList>
    </citation>
    <scope>NUCLEOTIDE SEQUENCE</scope>
</reference>
<name>A0A0E9VQ36_ANGAN</name>
<reference evidence="2" key="2">
    <citation type="journal article" date="2015" name="Fish Shellfish Immunol.">
        <title>Early steps in the European eel (Anguilla anguilla)-Vibrio vulnificus interaction in the gills: Role of the RtxA13 toxin.</title>
        <authorList>
            <person name="Callol A."/>
            <person name="Pajuelo D."/>
            <person name="Ebbesson L."/>
            <person name="Teles M."/>
            <person name="MacKenzie S."/>
            <person name="Amaro C."/>
        </authorList>
    </citation>
    <scope>NUCLEOTIDE SEQUENCE</scope>
</reference>
<accession>A0A0E9VQ36</accession>
<evidence type="ECO:0000313" key="2">
    <source>
        <dbReference type="EMBL" id="JAH80161.1"/>
    </source>
</evidence>
<dbReference type="EMBL" id="GBXM01028416">
    <property type="protein sequence ID" value="JAH80161.1"/>
    <property type="molecule type" value="Transcribed_RNA"/>
</dbReference>